<feature type="chain" id="PRO_5022875533" evidence="2">
    <location>
        <begin position="27"/>
        <end position="106"/>
    </location>
</feature>
<dbReference type="AlphaFoldDB" id="A0A5A7QW48"/>
<evidence type="ECO:0000256" key="2">
    <source>
        <dbReference type="SAM" id="SignalP"/>
    </source>
</evidence>
<dbReference type="Proteomes" id="UP000325081">
    <property type="component" value="Unassembled WGS sequence"/>
</dbReference>
<sequence length="106" mass="11456">MAFASTIFSIRLFLVLFSFASYKATARSFLERKSESKPISAVLIFGDSTVDPGNNNYINTLFKSNFSPYGKDFANQTATGSIEELMTGVSFASAGSGYDPLTPIIS</sequence>
<evidence type="ECO:0000313" key="3">
    <source>
        <dbReference type="EMBL" id="GER49450.1"/>
    </source>
</evidence>
<dbReference type="OrthoDB" id="908068at2759"/>
<protein>
    <submittedName>
        <fullName evidence="3">GDSL esterase/lipase</fullName>
    </submittedName>
</protein>
<feature type="non-terminal residue" evidence="3">
    <location>
        <position position="106"/>
    </location>
</feature>
<dbReference type="InterPro" id="IPR036514">
    <property type="entry name" value="SGNH_hydro_sf"/>
</dbReference>
<dbReference type="EMBL" id="BKCP01008607">
    <property type="protein sequence ID" value="GER49450.1"/>
    <property type="molecule type" value="Genomic_DNA"/>
</dbReference>
<keyword evidence="4" id="KW-1185">Reference proteome</keyword>
<dbReference type="PANTHER" id="PTHR45642:SF139">
    <property type="entry name" value="SGNH HYDROLASE-TYPE ESTERASE DOMAIN-CONTAINING PROTEIN"/>
    <property type="match status" value="1"/>
</dbReference>
<dbReference type="PANTHER" id="PTHR45642">
    <property type="entry name" value="GDSL ESTERASE/LIPASE EXL3"/>
    <property type="match status" value="1"/>
</dbReference>
<name>A0A5A7QW48_STRAF</name>
<evidence type="ECO:0000256" key="1">
    <source>
        <dbReference type="ARBA" id="ARBA00022729"/>
    </source>
</evidence>
<gene>
    <name evidence="3" type="ORF">STAS_26698</name>
</gene>
<comment type="caution">
    <text evidence="3">The sequence shown here is derived from an EMBL/GenBank/DDBJ whole genome shotgun (WGS) entry which is preliminary data.</text>
</comment>
<reference evidence="4" key="1">
    <citation type="journal article" date="2019" name="Curr. Biol.">
        <title>Genome Sequence of Striga asiatica Provides Insight into the Evolution of Plant Parasitism.</title>
        <authorList>
            <person name="Yoshida S."/>
            <person name="Kim S."/>
            <person name="Wafula E.K."/>
            <person name="Tanskanen J."/>
            <person name="Kim Y.M."/>
            <person name="Honaas L."/>
            <person name="Yang Z."/>
            <person name="Spallek T."/>
            <person name="Conn C.E."/>
            <person name="Ichihashi Y."/>
            <person name="Cheong K."/>
            <person name="Cui S."/>
            <person name="Der J.P."/>
            <person name="Gundlach H."/>
            <person name="Jiao Y."/>
            <person name="Hori C."/>
            <person name="Ishida J.K."/>
            <person name="Kasahara H."/>
            <person name="Kiba T."/>
            <person name="Kim M.S."/>
            <person name="Koo N."/>
            <person name="Laohavisit A."/>
            <person name="Lee Y.H."/>
            <person name="Lumba S."/>
            <person name="McCourt P."/>
            <person name="Mortimer J.C."/>
            <person name="Mutuku J.M."/>
            <person name="Nomura T."/>
            <person name="Sasaki-Sekimoto Y."/>
            <person name="Seto Y."/>
            <person name="Wang Y."/>
            <person name="Wakatake T."/>
            <person name="Sakakibara H."/>
            <person name="Demura T."/>
            <person name="Yamaguchi S."/>
            <person name="Yoneyama K."/>
            <person name="Manabe R.I."/>
            <person name="Nelson D.C."/>
            <person name="Schulman A.H."/>
            <person name="Timko M.P."/>
            <person name="dePamphilis C.W."/>
            <person name="Choi D."/>
            <person name="Shirasu K."/>
        </authorList>
    </citation>
    <scope>NUCLEOTIDE SEQUENCE [LARGE SCALE GENOMIC DNA]</scope>
    <source>
        <strain evidence="4">cv. UVA1</strain>
    </source>
</reference>
<feature type="signal peptide" evidence="2">
    <location>
        <begin position="1"/>
        <end position="26"/>
    </location>
</feature>
<dbReference type="Gene3D" id="3.40.50.1110">
    <property type="entry name" value="SGNH hydrolase"/>
    <property type="match status" value="1"/>
</dbReference>
<proteinExistence type="predicted"/>
<evidence type="ECO:0000313" key="4">
    <source>
        <dbReference type="Proteomes" id="UP000325081"/>
    </source>
</evidence>
<accession>A0A5A7QW48</accession>
<dbReference type="InterPro" id="IPR050592">
    <property type="entry name" value="GDSL_lipolytic_enzyme"/>
</dbReference>
<organism evidence="3 4">
    <name type="scientific">Striga asiatica</name>
    <name type="common">Asiatic witchweed</name>
    <name type="synonym">Buchnera asiatica</name>
    <dbReference type="NCBI Taxonomy" id="4170"/>
    <lineage>
        <taxon>Eukaryota</taxon>
        <taxon>Viridiplantae</taxon>
        <taxon>Streptophyta</taxon>
        <taxon>Embryophyta</taxon>
        <taxon>Tracheophyta</taxon>
        <taxon>Spermatophyta</taxon>
        <taxon>Magnoliopsida</taxon>
        <taxon>eudicotyledons</taxon>
        <taxon>Gunneridae</taxon>
        <taxon>Pentapetalae</taxon>
        <taxon>asterids</taxon>
        <taxon>lamiids</taxon>
        <taxon>Lamiales</taxon>
        <taxon>Orobanchaceae</taxon>
        <taxon>Buchnereae</taxon>
        <taxon>Striga</taxon>
    </lineage>
</organism>
<keyword evidence="1 2" id="KW-0732">Signal</keyword>